<dbReference type="InterPro" id="IPR036390">
    <property type="entry name" value="WH_DNA-bd_sf"/>
</dbReference>
<sequence>MDFRSLQLFHHLSTSLHFGKTADALYVSPSTLSRVIQRLEQECGSELFVRDNRSVKLTAAGEQLRDFADDTLRQWSQLKSQLNDKNQQLRGEVKLFCSVTASYSHLPKLLDNFSHLHPQVEIQLTTGDPDMAVQKLLNREVDVAIAVVTPDFPAELHHRHLDNRPLVMITPASSKVTKLEQVNWREMQMVLPESGPSKRIVHHWLAEHGIRPRVYGHVAGHEAIVSMVALGCGLGIVPKVVVDNSVARDKVNCIVLHDIESFKLGICCLSEKAGDPLVESLMAAY</sequence>
<dbReference type="Pfam" id="PF00126">
    <property type="entry name" value="HTH_1"/>
    <property type="match status" value="1"/>
</dbReference>
<dbReference type="InterPro" id="IPR036388">
    <property type="entry name" value="WH-like_DNA-bd_sf"/>
</dbReference>
<reference evidence="6" key="1">
    <citation type="journal article" date="2018" name="Int. J. Syst. Evol. Microbiol.">
        <title>Neptunicella marina gen. nov., sp. nov., isolated from surface seawater.</title>
        <authorList>
            <person name="Liu X."/>
            <person name="Lai Q."/>
            <person name="Du Y."/>
            <person name="Zhang X."/>
            <person name="Liu Z."/>
            <person name="Sun F."/>
            <person name="Shao Z."/>
        </authorList>
    </citation>
    <scope>NUCLEOTIDE SEQUENCE</scope>
    <source>
        <strain evidence="6">S27-2</strain>
    </source>
</reference>
<feature type="domain" description="HTH lysR-type" evidence="5">
    <location>
        <begin position="1"/>
        <end position="58"/>
    </location>
</feature>
<comment type="caution">
    <text evidence="6">The sequence shown here is derived from an EMBL/GenBank/DDBJ whole genome shotgun (WGS) entry which is preliminary data.</text>
</comment>
<evidence type="ECO:0000256" key="1">
    <source>
        <dbReference type="ARBA" id="ARBA00009437"/>
    </source>
</evidence>
<evidence type="ECO:0000256" key="4">
    <source>
        <dbReference type="ARBA" id="ARBA00023163"/>
    </source>
</evidence>
<dbReference type="PROSITE" id="PS50931">
    <property type="entry name" value="HTH_LYSR"/>
    <property type="match status" value="1"/>
</dbReference>
<proteinExistence type="inferred from homology"/>
<keyword evidence="2" id="KW-0805">Transcription regulation</keyword>
<dbReference type="PANTHER" id="PTHR30126:SF81">
    <property type="entry name" value="HTH-TYPE TRANSCRIPTIONAL REGULATOR ILVY"/>
    <property type="match status" value="1"/>
</dbReference>
<dbReference type="AlphaFoldDB" id="A0A8J6LZ80"/>
<keyword evidence="4" id="KW-0804">Transcription</keyword>
<dbReference type="InterPro" id="IPR000847">
    <property type="entry name" value="LysR_HTH_N"/>
</dbReference>
<dbReference type="RefSeq" id="WP_186507025.1">
    <property type="nucleotide sequence ID" value="NZ_JACNEP010000008.1"/>
</dbReference>
<evidence type="ECO:0000256" key="3">
    <source>
        <dbReference type="ARBA" id="ARBA00023125"/>
    </source>
</evidence>
<protein>
    <submittedName>
        <fullName evidence="6">HTH-type transcriptional activator IlvY</fullName>
    </submittedName>
</protein>
<accession>A0A8J6LZ80</accession>
<organism evidence="6 7">
    <name type="scientific">Neptunicella marina</name>
    <dbReference type="NCBI Taxonomy" id="2125989"/>
    <lineage>
        <taxon>Bacteria</taxon>
        <taxon>Pseudomonadati</taxon>
        <taxon>Pseudomonadota</taxon>
        <taxon>Gammaproteobacteria</taxon>
        <taxon>Alteromonadales</taxon>
        <taxon>Alteromonadaceae</taxon>
        <taxon>Neptunicella</taxon>
    </lineage>
</organism>
<dbReference type="PANTHER" id="PTHR30126">
    <property type="entry name" value="HTH-TYPE TRANSCRIPTIONAL REGULATOR"/>
    <property type="match status" value="1"/>
</dbReference>
<dbReference type="GO" id="GO:0000976">
    <property type="term" value="F:transcription cis-regulatory region binding"/>
    <property type="evidence" value="ECO:0007669"/>
    <property type="project" value="TreeGrafter"/>
</dbReference>
<dbReference type="SUPFAM" id="SSF46785">
    <property type="entry name" value="Winged helix' DNA-binding domain"/>
    <property type="match status" value="1"/>
</dbReference>
<evidence type="ECO:0000313" key="6">
    <source>
        <dbReference type="EMBL" id="MBC3766494.1"/>
    </source>
</evidence>
<dbReference type="Proteomes" id="UP000601768">
    <property type="component" value="Unassembled WGS sequence"/>
</dbReference>
<dbReference type="GO" id="GO:0003700">
    <property type="term" value="F:DNA-binding transcription factor activity"/>
    <property type="evidence" value="ECO:0007669"/>
    <property type="project" value="InterPro"/>
</dbReference>
<dbReference type="EMBL" id="JACNEP010000008">
    <property type="protein sequence ID" value="MBC3766494.1"/>
    <property type="molecule type" value="Genomic_DNA"/>
</dbReference>
<reference evidence="6" key="2">
    <citation type="submission" date="2020-08" db="EMBL/GenBank/DDBJ databases">
        <authorList>
            <person name="Lai Q."/>
        </authorList>
    </citation>
    <scope>NUCLEOTIDE SEQUENCE</scope>
    <source>
        <strain evidence="6">S27-2</strain>
    </source>
</reference>
<keyword evidence="7" id="KW-1185">Reference proteome</keyword>
<comment type="similarity">
    <text evidence="1">Belongs to the LysR transcriptional regulatory family.</text>
</comment>
<evidence type="ECO:0000313" key="7">
    <source>
        <dbReference type="Proteomes" id="UP000601768"/>
    </source>
</evidence>
<gene>
    <name evidence="6" type="primary">ilvY</name>
    <name evidence="6" type="ORF">H8B19_11450</name>
</gene>
<dbReference type="Gene3D" id="1.10.10.10">
    <property type="entry name" value="Winged helix-like DNA-binding domain superfamily/Winged helix DNA-binding domain"/>
    <property type="match status" value="1"/>
</dbReference>
<dbReference type="Gene3D" id="3.40.190.10">
    <property type="entry name" value="Periplasmic binding protein-like II"/>
    <property type="match status" value="2"/>
</dbReference>
<keyword evidence="3" id="KW-0238">DNA-binding</keyword>
<dbReference type="Pfam" id="PF03466">
    <property type="entry name" value="LysR_substrate"/>
    <property type="match status" value="1"/>
</dbReference>
<evidence type="ECO:0000259" key="5">
    <source>
        <dbReference type="PROSITE" id="PS50931"/>
    </source>
</evidence>
<dbReference type="InterPro" id="IPR005119">
    <property type="entry name" value="LysR_subst-bd"/>
</dbReference>
<evidence type="ECO:0000256" key="2">
    <source>
        <dbReference type="ARBA" id="ARBA00023015"/>
    </source>
</evidence>
<dbReference type="NCBIfam" id="NF008722">
    <property type="entry name" value="PRK11716.1"/>
    <property type="match status" value="1"/>
</dbReference>
<dbReference type="FunFam" id="1.10.10.10:FF:000001">
    <property type="entry name" value="LysR family transcriptional regulator"/>
    <property type="match status" value="1"/>
</dbReference>
<dbReference type="SUPFAM" id="SSF53850">
    <property type="entry name" value="Periplasmic binding protein-like II"/>
    <property type="match status" value="1"/>
</dbReference>
<name>A0A8J6LZ80_9ALTE</name>